<feature type="domain" description="DUF2357" evidence="1">
    <location>
        <begin position="119"/>
        <end position="372"/>
    </location>
</feature>
<reference evidence="2 3" key="1">
    <citation type="submission" date="2023-03" db="EMBL/GenBank/DDBJ databases">
        <title>Bacillus Genome Sequencing.</title>
        <authorList>
            <person name="Dunlap C."/>
        </authorList>
    </citation>
    <scope>NUCLEOTIDE SEQUENCE [LARGE SCALE GENOMIC DNA]</scope>
    <source>
        <strain evidence="2 3">B-23453</strain>
    </source>
</reference>
<sequence>METQELLIIETADLSLFIKGLPYDRKYTNLRQYRKQVELEKETMVIRVHGEQMEAADVLNVETGELEFVQSNKLAPIFFENGIYQLVLTPKREKQIQFYHEHPGIRNSISPVGTSGILMGNLQFTNEVGLTNFSFYSGKEKLLEVTLEIFPSKLSYKEDYRKLLEEVNDEVYNLAFHFIKKTYLNASSILSENPSPTEFFRLLEHYFLAFEKAIRKIEQQPHHQLNTEHELVRGDRIKRLDSKGRQFLRKHPQVFEDSPIGFSIKGRTFLPTKGINTNKRLSFNTLENRFVKWMIERLLHKLTDLKQRVIKRDTRFQVEVDEILVNRITYMVKQLEKFLQKSFWKEIGSIDRTVLNMVMQSKAGYREAYKIYLIVSRGLSLQGELYKMSVKDVATLYEYWTYLKLGQILRKNYVMENQNIVKTRQGALFVDLDQTSNATQVFRHPQTHERIKLSFQKNSGKLPTVAQKPDIMLEVQKKGVSYSYNYIFDAKYRIDFGQEYSQNGPGPMEEDINTMHRYRDAHVVRKRQGSYERHAFGAYVLFPWYDEENYELHPFYKSIDEVNIGGLPFLPNATKLVERIVDRLIESNPEDLQNEGILPQGSVAYWRSNLDETVLIGSVNNKDDYVEFKKNGHYRIKANNLKEGWQNARFLALYVTQEVTKDSTAENGIHFYGEIKNVQVIQLLNDVYIEFKIEKWESLSTTIRPVGYGIQSYLLTTMNLLKEVAELPELYMKFGEERKLWRMLRRLSTNVRTNLDQKLVDQARKIQAYQIGFYSLVLDVGIRQIHILYNDELILYIPMEQLKKQPASVFKMIKETIFQ</sequence>
<keyword evidence="3" id="KW-1185">Reference proteome</keyword>
<dbReference type="Pfam" id="PF04411">
    <property type="entry name" value="PDDEXK_7"/>
    <property type="match status" value="1"/>
</dbReference>
<evidence type="ECO:0000313" key="2">
    <source>
        <dbReference type="EMBL" id="MED1204208.1"/>
    </source>
</evidence>
<dbReference type="InterPro" id="IPR007505">
    <property type="entry name" value="PDDEXK_7"/>
</dbReference>
<organism evidence="2 3">
    <name type="scientific">Heyndrickxia acidicola</name>
    <dbReference type="NCBI Taxonomy" id="209389"/>
    <lineage>
        <taxon>Bacteria</taxon>
        <taxon>Bacillati</taxon>
        <taxon>Bacillota</taxon>
        <taxon>Bacilli</taxon>
        <taxon>Bacillales</taxon>
        <taxon>Bacillaceae</taxon>
        <taxon>Heyndrickxia</taxon>
    </lineage>
</organism>
<protein>
    <submittedName>
        <fullName evidence="2">Restriction endonuclease-like protein</fullName>
    </submittedName>
</protein>
<dbReference type="InterPro" id="IPR018633">
    <property type="entry name" value="DUF2357"/>
</dbReference>
<name>A0ABU6MKN8_9BACI</name>
<evidence type="ECO:0000313" key="3">
    <source>
        <dbReference type="Proteomes" id="UP001341444"/>
    </source>
</evidence>
<accession>A0ABU6MKN8</accession>
<proteinExistence type="predicted"/>
<dbReference type="RefSeq" id="WP_232317536.1">
    <property type="nucleotide sequence ID" value="NZ_JARMAB010000020.1"/>
</dbReference>
<comment type="caution">
    <text evidence="2">The sequence shown here is derived from an EMBL/GenBank/DDBJ whole genome shotgun (WGS) entry which is preliminary data.</text>
</comment>
<dbReference type="EMBL" id="JARMAB010000020">
    <property type="protein sequence ID" value="MED1204208.1"/>
    <property type="molecule type" value="Genomic_DNA"/>
</dbReference>
<dbReference type="Pfam" id="PF09823">
    <property type="entry name" value="DUF2357"/>
    <property type="match status" value="1"/>
</dbReference>
<evidence type="ECO:0000259" key="1">
    <source>
        <dbReference type="Pfam" id="PF09823"/>
    </source>
</evidence>
<dbReference type="Proteomes" id="UP001341444">
    <property type="component" value="Unassembled WGS sequence"/>
</dbReference>
<gene>
    <name evidence="2" type="ORF">P4T90_14260</name>
</gene>